<feature type="transmembrane region" description="Helical" evidence="2">
    <location>
        <begin position="6"/>
        <end position="27"/>
    </location>
</feature>
<gene>
    <name evidence="3" type="ORF">AK812_SmicGene11644</name>
</gene>
<evidence type="ECO:0000256" key="1">
    <source>
        <dbReference type="SAM" id="MobiDB-lite"/>
    </source>
</evidence>
<name>A0A1Q9ECJ7_SYMMI</name>
<organism evidence="3 4">
    <name type="scientific">Symbiodinium microadriaticum</name>
    <name type="common">Dinoflagellate</name>
    <name type="synonym">Zooxanthella microadriatica</name>
    <dbReference type="NCBI Taxonomy" id="2951"/>
    <lineage>
        <taxon>Eukaryota</taxon>
        <taxon>Sar</taxon>
        <taxon>Alveolata</taxon>
        <taxon>Dinophyceae</taxon>
        <taxon>Suessiales</taxon>
        <taxon>Symbiodiniaceae</taxon>
        <taxon>Symbiodinium</taxon>
    </lineage>
</organism>
<dbReference type="OrthoDB" id="10308589at2759"/>
<evidence type="ECO:0000313" key="3">
    <source>
        <dbReference type="EMBL" id="OLQ05165.1"/>
    </source>
</evidence>
<accession>A0A1Q9ECJ7</accession>
<keyword evidence="2" id="KW-1133">Transmembrane helix</keyword>
<evidence type="ECO:0000256" key="2">
    <source>
        <dbReference type="SAM" id="Phobius"/>
    </source>
</evidence>
<dbReference type="Proteomes" id="UP000186817">
    <property type="component" value="Unassembled WGS sequence"/>
</dbReference>
<keyword evidence="2" id="KW-0472">Membrane</keyword>
<protein>
    <submittedName>
        <fullName evidence="3">Uncharacterized protein</fullName>
    </submittedName>
</protein>
<feature type="region of interest" description="Disordered" evidence="1">
    <location>
        <begin position="97"/>
        <end position="123"/>
    </location>
</feature>
<feature type="compositionally biased region" description="Low complexity" evidence="1">
    <location>
        <begin position="105"/>
        <end position="123"/>
    </location>
</feature>
<proteinExistence type="predicted"/>
<keyword evidence="2" id="KW-0812">Transmembrane</keyword>
<feature type="transmembrane region" description="Helical" evidence="2">
    <location>
        <begin position="39"/>
        <end position="60"/>
    </location>
</feature>
<sequence length="123" mass="13342">MPGMCNIRAHLCFAGLMMGSWLVAFALRCKSGSPPYQHLATFTSIAALVLLLIWGGGIVFHKSMSWAEWLAFLSFLLHTFSFPVPAMRGSMFRRNSEREDVELQADPPAGGAAAASPPVQSLS</sequence>
<comment type="caution">
    <text evidence="3">The sequence shown here is derived from an EMBL/GenBank/DDBJ whole genome shotgun (WGS) entry which is preliminary data.</text>
</comment>
<keyword evidence="4" id="KW-1185">Reference proteome</keyword>
<feature type="transmembrane region" description="Helical" evidence="2">
    <location>
        <begin position="66"/>
        <end position="84"/>
    </location>
</feature>
<reference evidence="3 4" key="1">
    <citation type="submission" date="2016-02" db="EMBL/GenBank/DDBJ databases">
        <title>Genome analysis of coral dinoflagellate symbionts highlights evolutionary adaptations to a symbiotic lifestyle.</title>
        <authorList>
            <person name="Aranda M."/>
            <person name="Li Y."/>
            <person name="Liew Y.J."/>
            <person name="Baumgarten S."/>
            <person name="Simakov O."/>
            <person name="Wilson M."/>
            <person name="Piel J."/>
            <person name="Ashoor H."/>
            <person name="Bougouffa S."/>
            <person name="Bajic V.B."/>
            <person name="Ryu T."/>
            <person name="Ravasi T."/>
            <person name="Bayer T."/>
            <person name="Micklem G."/>
            <person name="Kim H."/>
            <person name="Bhak J."/>
            <person name="Lajeunesse T.C."/>
            <person name="Voolstra C.R."/>
        </authorList>
    </citation>
    <scope>NUCLEOTIDE SEQUENCE [LARGE SCALE GENOMIC DNA]</scope>
    <source>
        <strain evidence="3 4">CCMP2467</strain>
    </source>
</reference>
<dbReference type="AlphaFoldDB" id="A0A1Q9ECJ7"/>
<dbReference type="EMBL" id="LSRX01000192">
    <property type="protein sequence ID" value="OLQ05165.1"/>
    <property type="molecule type" value="Genomic_DNA"/>
</dbReference>
<evidence type="ECO:0000313" key="4">
    <source>
        <dbReference type="Proteomes" id="UP000186817"/>
    </source>
</evidence>